<feature type="region of interest" description="Disordered" evidence="1">
    <location>
        <begin position="1"/>
        <end position="54"/>
    </location>
</feature>
<evidence type="ECO:0000313" key="2">
    <source>
        <dbReference type="EMBL" id="EJK76420.1"/>
    </source>
</evidence>
<proteinExistence type="predicted"/>
<feature type="compositionally biased region" description="Basic and acidic residues" evidence="1">
    <location>
        <begin position="192"/>
        <end position="204"/>
    </location>
</feature>
<feature type="compositionally biased region" description="Polar residues" evidence="1">
    <location>
        <begin position="40"/>
        <end position="50"/>
    </location>
</feature>
<sequence length="252" mass="27703">MPTLPPTDNPTLRPTNYYDSYPSETSYKLEKIASEDGQETELTSHSGSTGDKNHEESICLDDGLYSFSFYDSYGDGFNGEYSLTLVPGEAIIMRDNSESQYGEQVLFRLPFDRATLDVRWIGSDGQLLPTLPPSSSPTLTLSPSSSSQPSSSASPSCGGSLMMIQIQYDSYPSETSYKLEKIASEDGQETELASHRGSTGDKNHEESICLEDGLYSFSVYDSSGFFNGEYSLTLVPGERIIMRDNSVSRKVL</sequence>
<dbReference type="EMBL" id="AGNL01002173">
    <property type="protein sequence ID" value="EJK76420.1"/>
    <property type="molecule type" value="Genomic_DNA"/>
</dbReference>
<gene>
    <name evidence="2" type="ORF">THAOC_01817</name>
</gene>
<reference evidence="2 3" key="1">
    <citation type="journal article" date="2012" name="Genome Biol.">
        <title>Genome and low-iron response of an oceanic diatom adapted to chronic iron limitation.</title>
        <authorList>
            <person name="Lommer M."/>
            <person name="Specht M."/>
            <person name="Roy A.S."/>
            <person name="Kraemer L."/>
            <person name="Andreson R."/>
            <person name="Gutowska M.A."/>
            <person name="Wolf J."/>
            <person name="Bergner S.V."/>
            <person name="Schilhabel M.B."/>
            <person name="Klostermeier U.C."/>
            <person name="Beiko R.G."/>
            <person name="Rosenstiel P."/>
            <person name="Hippler M."/>
            <person name="Laroche J."/>
        </authorList>
    </citation>
    <scope>NUCLEOTIDE SEQUENCE [LARGE SCALE GENOMIC DNA]</scope>
    <source>
        <strain evidence="2 3">CCMP1005</strain>
    </source>
</reference>
<comment type="caution">
    <text evidence="2">The sequence shown here is derived from an EMBL/GenBank/DDBJ whole genome shotgun (WGS) entry which is preliminary data.</text>
</comment>
<organism evidence="2 3">
    <name type="scientific">Thalassiosira oceanica</name>
    <name type="common">Marine diatom</name>
    <dbReference type="NCBI Taxonomy" id="159749"/>
    <lineage>
        <taxon>Eukaryota</taxon>
        <taxon>Sar</taxon>
        <taxon>Stramenopiles</taxon>
        <taxon>Ochrophyta</taxon>
        <taxon>Bacillariophyta</taxon>
        <taxon>Coscinodiscophyceae</taxon>
        <taxon>Thalassiosirophycidae</taxon>
        <taxon>Thalassiosirales</taxon>
        <taxon>Thalassiosiraceae</taxon>
        <taxon>Thalassiosira</taxon>
    </lineage>
</organism>
<feature type="non-terminal residue" evidence="2">
    <location>
        <position position="252"/>
    </location>
</feature>
<evidence type="ECO:0000313" key="3">
    <source>
        <dbReference type="Proteomes" id="UP000266841"/>
    </source>
</evidence>
<feature type="compositionally biased region" description="Low complexity" evidence="1">
    <location>
        <begin position="136"/>
        <end position="156"/>
    </location>
</feature>
<dbReference type="Proteomes" id="UP000266841">
    <property type="component" value="Unassembled WGS sequence"/>
</dbReference>
<feature type="region of interest" description="Disordered" evidence="1">
    <location>
        <begin position="185"/>
        <end position="204"/>
    </location>
</feature>
<name>K0TG98_THAOC</name>
<evidence type="ECO:0000256" key="1">
    <source>
        <dbReference type="SAM" id="MobiDB-lite"/>
    </source>
</evidence>
<protein>
    <submittedName>
        <fullName evidence="2">Uncharacterized protein</fullName>
    </submittedName>
</protein>
<feature type="compositionally biased region" description="Polar residues" evidence="1">
    <location>
        <begin position="9"/>
        <end position="26"/>
    </location>
</feature>
<accession>K0TG98</accession>
<dbReference type="AlphaFoldDB" id="K0TG98"/>
<keyword evidence="3" id="KW-1185">Reference proteome</keyword>
<feature type="region of interest" description="Disordered" evidence="1">
    <location>
        <begin position="127"/>
        <end position="157"/>
    </location>
</feature>